<dbReference type="InterPro" id="IPR000515">
    <property type="entry name" value="MetI-like"/>
</dbReference>
<keyword evidence="5 10" id="KW-0812">Transmembrane</keyword>
<evidence type="ECO:0000259" key="11">
    <source>
        <dbReference type="PROSITE" id="PS50928"/>
    </source>
</evidence>
<evidence type="ECO:0000256" key="9">
    <source>
        <dbReference type="ARBA" id="ARBA00024202"/>
    </source>
</evidence>
<feature type="domain" description="ABC transmembrane type-1" evidence="11">
    <location>
        <begin position="99"/>
        <end position="300"/>
    </location>
</feature>
<accession>A0A076LFA4</accession>
<organism evidence="12 13">
    <name type="scientific">Methanocaldococcus bathoardescens</name>
    <dbReference type="NCBI Taxonomy" id="1301915"/>
    <lineage>
        <taxon>Archaea</taxon>
        <taxon>Methanobacteriati</taxon>
        <taxon>Methanobacteriota</taxon>
        <taxon>Methanomada group</taxon>
        <taxon>Methanococci</taxon>
        <taxon>Methanococcales</taxon>
        <taxon>Methanocaldococcaceae</taxon>
        <taxon>Methanocaldococcus</taxon>
    </lineage>
</organism>
<evidence type="ECO:0000256" key="1">
    <source>
        <dbReference type="ARBA" id="ARBA00004651"/>
    </source>
</evidence>
<comment type="similarity">
    <text evidence="9">Belongs to the binding-protein-dependent transport system permease family. OppBC subfamily.</text>
</comment>
<dbReference type="STRING" id="1301915.JH146_0267"/>
<feature type="transmembrane region" description="Helical" evidence="10">
    <location>
        <begin position="139"/>
        <end position="161"/>
    </location>
</feature>
<dbReference type="Pfam" id="PF00528">
    <property type="entry name" value="BPD_transp_1"/>
    <property type="match status" value="1"/>
</dbReference>
<reference evidence="12 13" key="1">
    <citation type="journal article" date="2015" name="Int. J. Syst. Evol. Microbiol.">
        <title>M ethanocaldococcus bathoardescens sp. nov., a hyperthermophilic methanogen isolated from a volcanically active deep-sea hydrothermal vent.</title>
        <authorList>
            <person name="Stewart L.C."/>
            <person name="Jung J.H."/>
            <person name="Kim Y.T."/>
            <person name="Kwon S.W."/>
            <person name="Park C.S."/>
            <person name="Holden J.F."/>
        </authorList>
    </citation>
    <scope>NUCLEOTIDE SEQUENCE [LARGE SCALE GENOMIC DNA]</scope>
    <source>
        <strain evidence="12 13">JH146</strain>
    </source>
</reference>
<dbReference type="KEGG" id="mjh:JH146_0267"/>
<feature type="transmembrane region" description="Helical" evidence="10">
    <location>
        <begin position="235"/>
        <end position="260"/>
    </location>
</feature>
<proteinExistence type="inferred from homology"/>
<feature type="transmembrane region" description="Helical" evidence="10">
    <location>
        <begin position="12"/>
        <end position="30"/>
    </location>
</feature>
<evidence type="ECO:0000313" key="12">
    <source>
        <dbReference type="EMBL" id="AIJ05118.1"/>
    </source>
</evidence>
<keyword evidence="6 10" id="KW-1133">Transmembrane helix</keyword>
<dbReference type="SUPFAM" id="SSF161098">
    <property type="entry name" value="MetI-like"/>
    <property type="match status" value="1"/>
</dbReference>
<dbReference type="HOGENOM" id="CLU_036879_1_2_2"/>
<dbReference type="EMBL" id="CP009149">
    <property type="protein sequence ID" value="AIJ05118.1"/>
    <property type="molecule type" value="Genomic_DNA"/>
</dbReference>
<keyword evidence="13" id="KW-1185">Reference proteome</keyword>
<gene>
    <name evidence="12" type="ORF">JH146_0267</name>
</gene>
<feature type="transmembrane region" description="Helical" evidence="10">
    <location>
        <begin position="280"/>
        <end position="303"/>
    </location>
</feature>
<dbReference type="CDD" id="cd06261">
    <property type="entry name" value="TM_PBP2"/>
    <property type="match status" value="1"/>
</dbReference>
<keyword evidence="3" id="KW-1003">Cell membrane</keyword>
<dbReference type="RefSeq" id="WP_048201319.1">
    <property type="nucleotide sequence ID" value="NZ_CP009149.1"/>
</dbReference>
<dbReference type="PROSITE" id="PS50928">
    <property type="entry name" value="ABC_TM1"/>
    <property type="match status" value="1"/>
</dbReference>
<dbReference type="Proteomes" id="UP000028781">
    <property type="component" value="Chromosome"/>
</dbReference>
<keyword evidence="8 10" id="KW-0472">Membrane</keyword>
<dbReference type="InterPro" id="IPR045621">
    <property type="entry name" value="BPD_transp_1_N"/>
</dbReference>
<evidence type="ECO:0000256" key="2">
    <source>
        <dbReference type="ARBA" id="ARBA00022448"/>
    </source>
</evidence>
<dbReference type="GO" id="GO:0015099">
    <property type="term" value="F:nickel cation transmembrane transporter activity"/>
    <property type="evidence" value="ECO:0007669"/>
    <property type="project" value="InterPro"/>
</dbReference>
<protein>
    <submittedName>
        <fullName evidence="12">ABC-type binding-protein-dependent transport systems inner membrane component</fullName>
    </submittedName>
</protein>
<evidence type="ECO:0000313" key="13">
    <source>
        <dbReference type="Proteomes" id="UP000028781"/>
    </source>
</evidence>
<evidence type="ECO:0000256" key="4">
    <source>
        <dbReference type="ARBA" id="ARBA00022596"/>
    </source>
</evidence>
<evidence type="ECO:0000256" key="6">
    <source>
        <dbReference type="ARBA" id="ARBA00022989"/>
    </source>
</evidence>
<keyword evidence="4" id="KW-0533">Nickel</keyword>
<dbReference type="Pfam" id="PF19300">
    <property type="entry name" value="BPD_transp_1_N"/>
    <property type="match status" value="1"/>
</dbReference>
<dbReference type="NCBIfam" id="NF045470">
    <property type="entry name" value="Opp2B"/>
    <property type="match status" value="1"/>
</dbReference>
<dbReference type="GeneID" id="24890859"/>
<dbReference type="InterPro" id="IPR035906">
    <property type="entry name" value="MetI-like_sf"/>
</dbReference>
<dbReference type="InterPro" id="IPR050045">
    <property type="entry name" value="Opp2B"/>
</dbReference>
<dbReference type="GO" id="GO:0005886">
    <property type="term" value="C:plasma membrane"/>
    <property type="evidence" value="ECO:0007669"/>
    <property type="project" value="UniProtKB-SubCell"/>
</dbReference>
<feature type="transmembrane region" description="Helical" evidence="10">
    <location>
        <begin position="105"/>
        <end position="127"/>
    </location>
</feature>
<keyword evidence="7" id="KW-0406">Ion transport</keyword>
<evidence type="ECO:0000256" key="10">
    <source>
        <dbReference type="RuleBase" id="RU363032"/>
    </source>
</evidence>
<dbReference type="Gene3D" id="1.10.3720.10">
    <property type="entry name" value="MetI-like"/>
    <property type="match status" value="1"/>
</dbReference>
<name>A0A076LFA4_9EURY</name>
<dbReference type="PANTHER" id="PTHR43163">
    <property type="entry name" value="DIPEPTIDE TRANSPORT SYSTEM PERMEASE PROTEIN DPPB-RELATED"/>
    <property type="match status" value="1"/>
</dbReference>
<dbReference type="OrthoDB" id="44105at2157"/>
<feature type="transmembrane region" description="Helical" evidence="10">
    <location>
        <begin position="173"/>
        <end position="191"/>
    </location>
</feature>
<dbReference type="AlphaFoldDB" id="A0A076LFA4"/>
<evidence type="ECO:0000256" key="8">
    <source>
        <dbReference type="ARBA" id="ARBA00023136"/>
    </source>
</evidence>
<evidence type="ECO:0000256" key="5">
    <source>
        <dbReference type="ARBA" id="ARBA00022692"/>
    </source>
</evidence>
<keyword evidence="2 10" id="KW-0813">Transport</keyword>
<evidence type="ECO:0000256" key="3">
    <source>
        <dbReference type="ARBA" id="ARBA00022475"/>
    </source>
</evidence>
<comment type="subcellular location">
    <subcellularLocation>
        <location evidence="1 10">Cell membrane</location>
        <topology evidence="1 10">Multi-pass membrane protein</topology>
    </subcellularLocation>
</comment>
<evidence type="ECO:0000256" key="7">
    <source>
        <dbReference type="ARBA" id="ARBA00023065"/>
    </source>
</evidence>
<dbReference type="PANTHER" id="PTHR43163:SF6">
    <property type="entry name" value="DIPEPTIDE TRANSPORT SYSTEM PERMEASE PROTEIN DPPB-RELATED"/>
    <property type="match status" value="1"/>
</dbReference>
<sequence length="311" mass="35027">MKKYILKRILQIIPTLIGASFLSFSLLYIFPGDPAEFILTISTGTEPSPEEIERFRVEAGLDKPLIVQYINWLSNVVRGDFGTSWSSGEPVLDEIMERFPASAELFFSTFIISVVFAFLFGIVSALYRNKEIDHICRIWSLIGISIPSFWLGLMFIWLFAVHLHLLPSFGYGTLKHAILPVITWSISFMAIKSRFIRAVLLNILNEDYILTARAKGLSEKAVVLKHALRNALIPILTYLSMSISHLIIGSVMVEVVFAWPGLGSLFVESVLKRDFPVVQALVLLSAVIFTLTNLIVDILYAIIDPRIRYGD</sequence>